<evidence type="ECO:0000259" key="2">
    <source>
        <dbReference type="PROSITE" id="PS50888"/>
    </source>
</evidence>
<feature type="compositionally biased region" description="Polar residues" evidence="1">
    <location>
        <begin position="322"/>
        <end position="331"/>
    </location>
</feature>
<feature type="compositionally biased region" description="Polar residues" evidence="1">
    <location>
        <begin position="266"/>
        <end position="276"/>
    </location>
</feature>
<proteinExistence type="predicted"/>
<dbReference type="GO" id="GO:0046983">
    <property type="term" value="F:protein dimerization activity"/>
    <property type="evidence" value="ECO:0007669"/>
    <property type="project" value="InterPro"/>
</dbReference>
<dbReference type="PROSITE" id="PS50888">
    <property type="entry name" value="BHLH"/>
    <property type="match status" value="1"/>
</dbReference>
<reference evidence="3" key="2">
    <citation type="submission" date="2023-02" db="EMBL/GenBank/DDBJ databases">
        <authorList>
            <consortium name="DOE Joint Genome Institute"/>
            <person name="Mondo S.J."/>
            <person name="Chang Y."/>
            <person name="Wang Y."/>
            <person name="Ahrendt S."/>
            <person name="Andreopoulos W."/>
            <person name="Barry K."/>
            <person name="Beard J."/>
            <person name="Benny G.L."/>
            <person name="Blankenship S."/>
            <person name="Bonito G."/>
            <person name="Cuomo C."/>
            <person name="Desiro A."/>
            <person name="Gervers K.A."/>
            <person name="Hundley H."/>
            <person name="Kuo A."/>
            <person name="LaButti K."/>
            <person name="Lang B.F."/>
            <person name="Lipzen A."/>
            <person name="O'Donnell K."/>
            <person name="Pangilinan J."/>
            <person name="Reynolds N."/>
            <person name="Sandor L."/>
            <person name="Smith M.W."/>
            <person name="Tsang A."/>
            <person name="Grigoriev I.V."/>
            <person name="Stajich J.E."/>
            <person name="Spatafora J.W."/>
        </authorList>
    </citation>
    <scope>NUCLEOTIDE SEQUENCE</scope>
    <source>
        <strain evidence="3">RSA 2281</strain>
    </source>
</reference>
<evidence type="ECO:0000313" key="4">
    <source>
        <dbReference type="Proteomes" id="UP001209540"/>
    </source>
</evidence>
<dbReference type="Gene3D" id="4.10.280.10">
    <property type="entry name" value="Helix-loop-helix DNA-binding domain"/>
    <property type="match status" value="1"/>
</dbReference>
<comment type="caution">
    <text evidence="3">The sequence shown here is derived from an EMBL/GenBank/DDBJ whole genome shotgun (WGS) entry which is preliminary data.</text>
</comment>
<dbReference type="Pfam" id="PF00010">
    <property type="entry name" value="HLH"/>
    <property type="match status" value="1"/>
</dbReference>
<dbReference type="InterPro" id="IPR036638">
    <property type="entry name" value="HLH_DNA-bd_sf"/>
</dbReference>
<feature type="compositionally biased region" description="Acidic residues" evidence="1">
    <location>
        <begin position="396"/>
        <end position="405"/>
    </location>
</feature>
<dbReference type="InterPro" id="IPR052099">
    <property type="entry name" value="Regulatory_TF_Diverse"/>
</dbReference>
<gene>
    <name evidence="3" type="ORF">BDA99DRAFT_558116</name>
</gene>
<feature type="region of interest" description="Disordered" evidence="1">
    <location>
        <begin position="486"/>
        <end position="531"/>
    </location>
</feature>
<dbReference type="PANTHER" id="PTHR47336">
    <property type="entry name" value="TRANSCRIPTION FACTOR HMS1-RELATED"/>
    <property type="match status" value="1"/>
</dbReference>
<evidence type="ECO:0000313" key="3">
    <source>
        <dbReference type="EMBL" id="KAI9267915.1"/>
    </source>
</evidence>
<feature type="compositionally biased region" description="Low complexity" evidence="1">
    <location>
        <begin position="200"/>
        <end position="265"/>
    </location>
</feature>
<feature type="compositionally biased region" description="Low complexity" evidence="1">
    <location>
        <begin position="940"/>
        <end position="950"/>
    </location>
</feature>
<dbReference type="SUPFAM" id="SSF47459">
    <property type="entry name" value="HLH, helix-loop-helix DNA-binding domain"/>
    <property type="match status" value="1"/>
</dbReference>
<protein>
    <recommendedName>
        <fullName evidence="2">BHLH domain-containing protein</fullName>
    </recommendedName>
</protein>
<accession>A0AAD5KCN7</accession>
<dbReference type="Proteomes" id="UP001209540">
    <property type="component" value="Unassembled WGS sequence"/>
</dbReference>
<feature type="region of interest" description="Disordered" evidence="1">
    <location>
        <begin position="383"/>
        <end position="405"/>
    </location>
</feature>
<dbReference type="EMBL" id="JAIXMP010000009">
    <property type="protein sequence ID" value="KAI9267915.1"/>
    <property type="molecule type" value="Genomic_DNA"/>
</dbReference>
<reference evidence="3" key="1">
    <citation type="journal article" date="2022" name="IScience">
        <title>Evolution of zygomycete secretomes and the origins of terrestrial fungal ecologies.</title>
        <authorList>
            <person name="Chang Y."/>
            <person name="Wang Y."/>
            <person name="Mondo S."/>
            <person name="Ahrendt S."/>
            <person name="Andreopoulos W."/>
            <person name="Barry K."/>
            <person name="Beard J."/>
            <person name="Benny G.L."/>
            <person name="Blankenship S."/>
            <person name="Bonito G."/>
            <person name="Cuomo C."/>
            <person name="Desiro A."/>
            <person name="Gervers K.A."/>
            <person name="Hundley H."/>
            <person name="Kuo A."/>
            <person name="LaButti K."/>
            <person name="Lang B.F."/>
            <person name="Lipzen A."/>
            <person name="O'Donnell K."/>
            <person name="Pangilinan J."/>
            <person name="Reynolds N."/>
            <person name="Sandor L."/>
            <person name="Smith M.E."/>
            <person name="Tsang A."/>
            <person name="Grigoriev I.V."/>
            <person name="Stajich J.E."/>
            <person name="Spatafora J.W."/>
        </authorList>
    </citation>
    <scope>NUCLEOTIDE SEQUENCE</scope>
    <source>
        <strain evidence="3">RSA 2281</strain>
    </source>
</reference>
<feature type="domain" description="BHLH" evidence="2">
    <location>
        <begin position="345"/>
        <end position="435"/>
    </location>
</feature>
<dbReference type="PANTHER" id="PTHR47336:SF2">
    <property type="entry name" value="TRANSCRIPTION FACTOR HMS1-RELATED"/>
    <property type="match status" value="1"/>
</dbReference>
<feature type="region of interest" description="Disordered" evidence="1">
    <location>
        <begin position="61"/>
        <end position="97"/>
    </location>
</feature>
<feature type="region of interest" description="Disordered" evidence="1">
    <location>
        <begin position="200"/>
        <end position="349"/>
    </location>
</feature>
<dbReference type="AlphaFoldDB" id="A0AAD5KCN7"/>
<sequence length="1219" mass="135490">MEAFGIYDDDDPTLFTNANYPTLSQFDLDLQQQAQAALQQGGWQDFDMFLPQVVPEVFYSNNNNNNTLNNHNNNGPITPPTTSTQQQQPLSQQTTQDASINIPPPFIDSNALYNTALFGNAMSNKMINNNNSSTMPISPPLVSFDATPIVPSQWTTTAAIEPVENNLKTEYPSPENVACSPTSESKSQFDKVNFIDSLPPMAAMAPSPPLLTSTTTSSPSNTSIHTSTDSITTTTITSPPSTNTSVTDQQQQLQTTSSLPPQQQQTIVTSQPVSTIATPPSAADASPPPAAATAPASPWNNSGFPEPQGNKVPIQRLKPPATSVSAQQTNGGLVPTNGLIGGRQQKKTAHNAIERRYRNNINDRIAELKNAVPALLHAKLKDTHRTGKRSRTNNALDDDDDEGEDGEEYLDGVAVATKLNKATILRKATEYITHLKKTGDDMRQENAVLQHLLAQLPGGQEVLGRYQMQKVQRDQEMQRQRLLERQQLAKQQQQQRKPGRKRTKTTVSSSSPLEEYESASSTGSDPATPPPAGNRVFMAIFACLTFFSSSPLTAGPSSTEQFQNHHHASRAATVGDTVADSNYTAPPPSSTTTSSFISSLLPLDNTWTLLRTLVFVLFIGHLLFPYMRSVVFGRFSLNVKRVPRAKRVATRKRIQISNAAVSSAIGSITPGDQKCFRIYDILVRSLEMNEDGPPRTSIGYLLQTTKEAARLISRQAFGYEILYDEDDQLVLEDEWEQVCNWIKLNEIECLGGNPEITRWTMLHSCLRMINLVEVLDDEEHEFLPQMRARVYATAAIEMAALLRHFPLANRLSRYFWRQAVYETSEELRHPKSGGSSDDGGHMRSLVSMIQQQDQNIEDILQSQSWDETLQVIRYQVGQSPTDLSLSLTAPVLVPVAILSTLHLLDSLQTQFGRLIGDICNTSPLGSSHHPKNVMEEDDTSSSSSSSTSTDQEGSYLFESILSVTRAEDDHQRLAYWLAAVGMTVETLWKNDIKAAEHWMGTVVQRIPRALMVNHGHGQDIVAYKNKMNALDEQVKKHLVHVLSGATLIKRGEQTAGMEQLRMAEQSQHMIKKFKANNKTTTQTTHHLESVVMALADFAVSVIGLEAWISAWKQPHEHENNRREIREQVAFSTNYLRRMIKWPLLKDLQTNQMIDRLSRLSRFVAQQPDETDSACDCSDIESDDDHFHGTATLLYDTDMEEDEMLAKRADKAHDILHGIV</sequence>
<feature type="compositionally biased region" description="Low complexity" evidence="1">
    <location>
        <begin position="277"/>
        <end position="298"/>
    </location>
</feature>
<name>A0AAD5KCN7_9FUNG</name>
<dbReference type="InterPro" id="IPR011598">
    <property type="entry name" value="bHLH_dom"/>
</dbReference>
<evidence type="ECO:0000256" key="1">
    <source>
        <dbReference type="SAM" id="MobiDB-lite"/>
    </source>
</evidence>
<keyword evidence="4" id="KW-1185">Reference proteome</keyword>
<organism evidence="3 4">
    <name type="scientific">Phascolomyces articulosus</name>
    <dbReference type="NCBI Taxonomy" id="60185"/>
    <lineage>
        <taxon>Eukaryota</taxon>
        <taxon>Fungi</taxon>
        <taxon>Fungi incertae sedis</taxon>
        <taxon>Mucoromycota</taxon>
        <taxon>Mucoromycotina</taxon>
        <taxon>Mucoromycetes</taxon>
        <taxon>Mucorales</taxon>
        <taxon>Lichtheimiaceae</taxon>
        <taxon>Phascolomyces</taxon>
    </lineage>
</organism>
<dbReference type="SMART" id="SM00353">
    <property type="entry name" value="HLH"/>
    <property type="match status" value="1"/>
</dbReference>
<feature type="compositionally biased region" description="Low complexity" evidence="1">
    <location>
        <begin position="61"/>
        <end position="96"/>
    </location>
</feature>
<feature type="compositionally biased region" description="Low complexity" evidence="1">
    <location>
        <begin position="486"/>
        <end position="496"/>
    </location>
</feature>
<feature type="region of interest" description="Disordered" evidence="1">
    <location>
        <begin position="925"/>
        <end position="950"/>
    </location>
</feature>